<evidence type="ECO:0000313" key="6">
    <source>
        <dbReference type="Proteomes" id="UP001404104"/>
    </source>
</evidence>
<dbReference type="InterPro" id="IPR037118">
    <property type="entry name" value="Val-tRNA_synth_C_sf"/>
</dbReference>
<dbReference type="InterPro" id="IPR027417">
    <property type="entry name" value="P-loop_NTPase"/>
</dbReference>
<dbReference type="Gene3D" id="1.10.287.380">
    <property type="entry name" value="Valyl-tRNA synthetase, C-terminal domain"/>
    <property type="match status" value="1"/>
</dbReference>
<sequence length="595" mass="65748">MAAPAPILAFENLGIIQGSGWLFRNLDIHVGPRDRLALIGRNGAGKTTLMKLIAGTIEADEGRRTIQPGTRVILLEQEPDLRAYKTLLDYVLAGDDAPMEYEADAIADQLGIDLSRDAASASGGERRRAAIVRALAMEPDVLLLDEPTNHLDIAAIEWIEQWLSRFNGAFVVISHDRTFLTRLTKQTLWLDRGAVRRAEIGFGGFDAWTEQVYADEARNAEKLDAKLKLEEHWLLRGVTGRRKRNQGRLTKLVEMRAERASMIGPQGSANLTIGTDDAKTKVVIDAKHISKSFGERPIITDLSLRVTRKDRIGIVGANGAGKSTLLKLLTGELAPDTGEIRFAKTMERIVIDQQRSKMAPEKTVRDVLADGGDWVEVQGNRKHVVGYLKEFLFDPNVLDAKVGTLSGGERSRLLLAREFAKPSNLLVLDEPTNDLDLETLDLLQDVIGDYEGTVLIVSHDRDFLDRTVTITLGLDGSGTVDVVAGGYEDWERKRKAAAPKRGGGNRKVQATAPPPPPAPKVKLTFKDQRDYEVLPKRIEELDAAIVRDEKILADPALYSKDFARFERLNKDIAAARAEKEAAELRWLELAELVGG</sequence>
<evidence type="ECO:0000256" key="2">
    <source>
        <dbReference type="ARBA" id="ARBA00022840"/>
    </source>
</evidence>
<feature type="domain" description="ABC transporter" evidence="4">
    <location>
        <begin position="284"/>
        <end position="510"/>
    </location>
</feature>
<reference evidence="5 6" key="1">
    <citation type="submission" date="2024-05" db="EMBL/GenBank/DDBJ databases">
        <authorList>
            <person name="Liu Q."/>
            <person name="Xin Y.-H."/>
        </authorList>
    </citation>
    <scope>NUCLEOTIDE SEQUENCE [LARGE SCALE GENOMIC DNA]</scope>
    <source>
        <strain evidence="5 6">CGMCC 1.15349</strain>
    </source>
</reference>
<keyword evidence="2 5" id="KW-0067">ATP-binding</keyword>
<organism evidence="5 6">
    <name type="scientific">Sphingomonas qilianensis</name>
    <dbReference type="NCBI Taxonomy" id="1736690"/>
    <lineage>
        <taxon>Bacteria</taxon>
        <taxon>Pseudomonadati</taxon>
        <taxon>Pseudomonadota</taxon>
        <taxon>Alphaproteobacteria</taxon>
        <taxon>Sphingomonadales</taxon>
        <taxon>Sphingomonadaceae</taxon>
        <taxon>Sphingomonas</taxon>
    </lineage>
</organism>
<dbReference type="SUPFAM" id="SSF52540">
    <property type="entry name" value="P-loop containing nucleoside triphosphate hydrolases"/>
    <property type="match status" value="2"/>
</dbReference>
<gene>
    <name evidence="5" type="ORF">ABC969_04975</name>
</gene>
<dbReference type="Gene3D" id="3.40.50.300">
    <property type="entry name" value="P-loop containing nucleotide triphosphate hydrolases"/>
    <property type="match status" value="2"/>
</dbReference>
<keyword evidence="6" id="KW-1185">Reference proteome</keyword>
<protein>
    <submittedName>
        <fullName evidence="5">ABC-F family ATP-binding cassette domain-containing protein</fullName>
    </submittedName>
</protein>
<dbReference type="EMBL" id="JBDIMF010000001">
    <property type="protein sequence ID" value="MEN2785770.1"/>
    <property type="molecule type" value="Genomic_DNA"/>
</dbReference>
<dbReference type="GO" id="GO:0005524">
    <property type="term" value="F:ATP binding"/>
    <property type="evidence" value="ECO:0007669"/>
    <property type="project" value="UniProtKB-KW"/>
</dbReference>
<dbReference type="InterPro" id="IPR051309">
    <property type="entry name" value="ABCF_ATPase"/>
</dbReference>
<dbReference type="InterPro" id="IPR017871">
    <property type="entry name" value="ABC_transporter-like_CS"/>
</dbReference>
<evidence type="ECO:0000313" key="5">
    <source>
        <dbReference type="EMBL" id="MEN2785770.1"/>
    </source>
</evidence>
<dbReference type="SMART" id="SM00382">
    <property type="entry name" value="AAA"/>
    <property type="match status" value="2"/>
</dbReference>
<proteinExistence type="predicted"/>
<dbReference type="Proteomes" id="UP001404104">
    <property type="component" value="Unassembled WGS sequence"/>
</dbReference>
<dbReference type="PROSITE" id="PS50893">
    <property type="entry name" value="ABC_TRANSPORTER_2"/>
    <property type="match status" value="2"/>
</dbReference>
<dbReference type="Pfam" id="PF16326">
    <property type="entry name" value="ABC_tran_CTD"/>
    <property type="match status" value="1"/>
</dbReference>
<dbReference type="Pfam" id="PF00005">
    <property type="entry name" value="ABC_tran"/>
    <property type="match status" value="2"/>
</dbReference>
<dbReference type="PANTHER" id="PTHR42855">
    <property type="entry name" value="ABC TRANSPORTER ATP-BINDING SUBUNIT"/>
    <property type="match status" value="1"/>
</dbReference>
<dbReference type="PANTHER" id="PTHR42855:SF1">
    <property type="entry name" value="ABC TRANSPORTER DOMAIN-CONTAINING PROTEIN"/>
    <property type="match status" value="1"/>
</dbReference>
<dbReference type="RefSeq" id="WP_345863387.1">
    <property type="nucleotide sequence ID" value="NZ_JBDIMF010000001.1"/>
</dbReference>
<feature type="region of interest" description="Disordered" evidence="3">
    <location>
        <begin position="495"/>
        <end position="520"/>
    </location>
</feature>
<evidence type="ECO:0000256" key="1">
    <source>
        <dbReference type="ARBA" id="ARBA00022741"/>
    </source>
</evidence>
<feature type="domain" description="ABC transporter" evidence="4">
    <location>
        <begin position="8"/>
        <end position="217"/>
    </location>
</feature>
<dbReference type="CDD" id="cd03221">
    <property type="entry name" value="ABCF_EF-3"/>
    <property type="match status" value="2"/>
</dbReference>
<name>A0ABU9XRT7_9SPHN</name>
<dbReference type="InterPro" id="IPR003439">
    <property type="entry name" value="ABC_transporter-like_ATP-bd"/>
</dbReference>
<dbReference type="PROSITE" id="PS00211">
    <property type="entry name" value="ABC_TRANSPORTER_1"/>
    <property type="match status" value="1"/>
</dbReference>
<keyword evidence="1" id="KW-0547">Nucleotide-binding</keyword>
<dbReference type="InterPro" id="IPR032524">
    <property type="entry name" value="ABC_tran_C"/>
</dbReference>
<accession>A0ABU9XRT7</accession>
<evidence type="ECO:0000259" key="4">
    <source>
        <dbReference type="PROSITE" id="PS50893"/>
    </source>
</evidence>
<comment type="caution">
    <text evidence="5">The sequence shown here is derived from an EMBL/GenBank/DDBJ whole genome shotgun (WGS) entry which is preliminary data.</text>
</comment>
<evidence type="ECO:0000256" key="3">
    <source>
        <dbReference type="SAM" id="MobiDB-lite"/>
    </source>
</evidence>
<dbReference type="InterPro" id="IPR003593">
    <property type="entry name" value="AAA+_ATPase"/>
</dbReference>